<dbReference type="EMBL" id="UGSK01000001">
    <property type="protein sequence ID" value="SUB01267.1"/>
    <property type="molecule type" value="Genomic_DNA"/>
</dbReference>
<evidence type="ECO:0000313" key="2">
    <source>
        <dbReference type="Proteomes" id="UP000255000"/>
    </source>
</evidence>
<accession>A0A378ZVT1</accession>
<dbReference type="AlphaFoldDB" id="A0A378ZVT1"/>
<proteinExistence type="predicted"/>
<dbReference type="Proteomes" id="UP000255000">
    <property type="component" value="Unassembled WGS sequence"/>
</dbReference>
<gene>
    <name evidence="1" type="ORF">NCTC13350_02202</name>
</gene>
<dbReference type="OrthoDB" id="1095281at2"/>
<name>A0A378ZVT1_9HYPH</name>
<reference evidence="1 2" key="1">
    <citation type="submission" date="2018-06" db="EMBL/GenBank/DDBJ databases">
        <authorList>
            <consortium name="Pathogen Informatics"/>
            <person name="Doyle S."/>
        </authorList>
    </citation>
    <scope>NUCLEOTIDE SEQUENCE [LARGE SCALE GENOMIC DNA]</scope>
    <source>
        <strain evidence="1 2">NCTC13350</strain>
    </source>
</reference>
<organism evidence="1 2">
    <name type="scientific">Pannonibacter phragmitetus</name>
    <dbReference type="NCBI Taxonomy" id="121719"/>
    <lineage>
        <taxon>Bacteria</taxon>
        <taxon>Pseudomonadati</taxon>
        <taxon>Pseudomonadota</taxon>
        <taxon>Alphaproteobacteria</taxon>
        <taxon>Hyphomicrobiales</taxon>
        <taxon>Stappiaceae</taxon>
        <taxon>Pannonibacter</taxon>
    </lineage>
</organism>
<dbReference type="RefSeq" id="WP_019965747.1">
    <property type="nucleotide sequence ID" value="NZ_UGSK01000001.1"/>
</dbReference>
<sequence>MLIDYLEEFPIPTAALPTRLRALLEPIGDNPALKVEVATRWDKDQYGPNREYVHMIMAAVPEEALPSLGVLDEAANGVVAFSVPDIENRGGLTEFTPSVSGHEYIVASWGNGSFYSYTLAEKVWMALGLSSRTLGGAQQRIIYDDLSLPEFAIAEGEISTQYYYSAQRSVQWTMSNEYLRRYLWMQGAHGVRVFFYEALLPDCSEVRSLMAGQTHVELAPEGGWYRLDLREFDGGLLIQVWASVDAVTPELCPEQTANGLIWPGAKEPMTHKKANALVRLDPVYLDDRFLERYEQSSLFDTRPVNVYGHWHCSPSYLGQWSFTDCVRVGRNLIRVPMRELYKPKPDREIVHAHAFALDPSQVTGFDLAEEHIVTKIDRFVAQLLELGNSLSALCGVLDIQATSEEVVGLCRVELGKNGWLHYPELSRLAQVAPLSMTEQAFLSRCKSIHELWQRIPNGLLRNLLVQAGHTRKDLKDLGSLKLMQALCNVLERLNSDGEQVDAFGSDPQPNDLTDRNPALAALFVNNDLRIADAHDSGGVLTRLEALGFDTAGLNQGYGRALDHVLDGIIEGFAHLNSELRRLLQL</sequence>
<protein>
    <submittedName>
        <fullName evidence="1">Uncharacterized protein</fullName>
    </submittedName>
</protein>
<evidence type="ECO:0000313" key="1">
    <source>
        <dbReference type="EMBL" id="SUB01267.1"/>
    </source>
</evidence>